<dbReference type="GO" id="GO:0004176">
    <property type="term" value="F:ATP-dependent peptidase activity"/>
    <property type="evidence" value="ECO:0007669"/>
    <property type="project" value="UniProtKB-UniRule"/>
</dbReference>
<dbReference type="InterPro" id="IPR008269">
    <property type="entry name" value="Lon_proteolytic"/>
</dbReference>
<dbReference type="Pfam" id="PF05362">
    <property type="entry name" value="Lon_C"/>
    <property type="match status" value="1"/>
</dbReference>
<evidence type="ECO:0000256" key="5">
    <source>
        <dbReference type="ARBA" id="ARBA00022840"/>
    </source>
</evidence>
<feature type="domain" description="Lon proteolytic" evidence="7">
    <location>
        <begin position="57"/>
        <end position="240"/>
    </location>
</feature>
<dbReference type="GO" id="GO:0006515">
    <property type="term" value="P:protein quality control for misfolded or incompletely synthesized proteins"/>
    <property type="evidence" value="ECO:0007669"/>
    <property type="project" value="TreeGrafter"/>
</dbReference>
<dbReference type="GO" id="GO:0005524">
    <property type="term" value="F:ATP binding"/>
    <property type="evidence" value="ECO:0007669"/>
    <property type="project" value="UniProtKB-KW"/>
</dbReference>
<name>A0A0H5QNP1_9EUKA</name>
<dbReference type="GO" id="GO:0007005">
    <property type="term" value="P:mitochondrion organization"/>
    <property type="evidence" value="ECO:0007669"/>
    <property type="project" value="TreeGrafter"/>
</dbReference>
<dbReference type="GO" id="GO:0003697">
    <property type="term" value="F:single-stranded DNA binding"/>
    <property type="evidence" value="ECO:0007669"/>
    <property type="project" value="TreeGrafter"/>
</dbReference>
<dbReference type="EMBL" id="HACM01003171">
    <property type="protein sequence ID" value="CRZ03613.1"/>
    <property type="molecule type" value="Transcribed_RNA"/>
</dbReference>
<dbReference type="InterPro" id="IPR020568">
    <property type="entry name" value="Ribosomal_Su5_D2-typ_SF"/>
</dbReference>
<evidence type="ECO:0000259" key="7">
    <source>
        <dbReference type="PROSITE" id="PS51786"/>
    </source>
</evidence>
<comment type="similarity">
    <text evidence="6">Belongs to the peptidase S16 family.</text>
</comment>
<dbReference type="Pfam" id="PF22667">
    <property type="entry name" value="Lon_lid"/>
    <property type="match status" value="1"/>
</dbReference>
<evidence type="ECO:0000256" key="4">
    <source>
        <dbReference type="ARBA" id="ARBA00022825"/>
    </source>
</evidence>
<dbReference type="SUPFAM" id="SSF54211">
    <property type="entry name" value="Ribosomal protein S5 domain 2-like"/>
    <property type="match status" value="1"/>
</dbReference>
<dbReference type="PANTHER" id="PTHR43718">
    <property type="entry name" value="LON PROTEASE"/>
    <property type="match status" value="1"/>
</dbReference>
<dbReference type="GO" id="GO:0004252">
    <property type="term" value="F:serine-type endopeptidase activity"/>
    <property type="evidence" value="ECO:0007669"/>
    <property type="project" value="UniProtKB-UniRule"/>
</dbReference>
<protein>
    <recommendedName>
        <fullName evidence="7">Lon proteolytic domain-containing protein</fullName>
    </recommendedName>
</protein>
<dbReference type="SUPFAM" id="SSF52540">
    <property type="entry name" value="P-loop containing nucleoside triphosphate hydrolases"/>
    <property type="match status" value="1"/>
</dbReference>
<dbReference type="FunFam" id="3.30.230.10:FF:000015">
    <property type="entry name" value="Lon protease homolog, mitochondrial"/>
    <property type="match status" value="1"/>
</dbReference>
<dbReference type="GO" id="GO:0051131">
    <property type="term" value="P:chaperone-mediated protein complex assembly"/>
    <property type="evidence" value="ECO:0007669"/>
    <property type="project" value="TreeGrafter"/>
</dbReference>
<evidence type="ECO:0000256" key="2">
    <source>
        <dbReference type="ARBA" id="ARBA00022741"/>
    </source>
</evidence>
<feature type="non-terminal residue" evidence="8">
    <location>
        <position position="1"/>
    </location>
</feature>
<dbReference type="InterPro" id="IPR054594">
    <property type="entry name" value="Lon_lid"/>
</dbReference>
<dbReference type="InterPro" id="IPR008268">
    <property type="entry name" value="Peptidase_S16_AS"/>
</dbReference>
<organism evidence="8">
    <name type="scientific">Spongospora subterranea</name>
    <dbReference type="NCBI Taxonomy" id="70186"/>
    <lineage>
        <taxon>Eukaryota</taxon>
        <taxon>Sar</taxon>
        <taxon>Rhizaria</taxon>
        <taxon>Endomyxa</taxon>
        <taxon>Phytomyxea</taxon>
        <taxon>Plasmodiophorida</taxon>
        <taxon>Plasmodiophoridae</taxon>
        <taxon>Spongospora</taxon>
    </lineage>
</organism>
<dbReference type="PROSITE" id="PS51786">
    <property type="entry name" value="LON_PROTEOLYTIC"/>
    <property type="match status" value="1"/>
</dbReference>
<evidence type="ECO:0000313" key="8">
    <source>
        <dbReference type="EMBL" id="CRZ03613.1"/>
    </source>
</evidence>
<keyword evidence="1 6" id="KW-0645">Protease</keyword>
<dbReference type="InterPro" id="IPR027065">
    <property type="entry name" value="Lon_Prtase"/>
</dbReference>
<reference evidence="8" key="1">
    <citation type="submission" date="2015-04" db="EMBL/GenBank/DDBJ databases">
        <title>The genome sequence of the plant pathogenic Rhizarian Plasmodiophora brassicae reveals insights in its biotrophic life cycle and the origin of chitin synthesis.</title>
        <authorList>
            <person name="Schwelm A."/>
            <person name="Fogelqvist J."/>
            <person name="Knaust A."/>
            <person name="Julke S."/>
            <person name="Lilja T."/>
            <person name="Dhandapani V."/>
            <person name="Bonilla-Rosso G."/>
            <person name="Karlsson M."/>
            <person name="Shevchenko A."/>
            <person name="Choi S.R."/>
            <person name="Kim H.G."/>
            <person name="Park J.Y."/>
            <person name="Lim Y.P."/>
            <person name="Ludwig-Muller J."/>
            <person name="Dixelius C."/>
        </authorList>
    </citation>
    <scope>NUCLEOTIDE SEQUENCE</scope>
    <source>
        <tissue evidence="8">Potato root galls</tissue>
    </source>
</reference>
<keyword evidence="4 6" id="KW-0720">Serine protease</keyword>
<dbReference type="GO" id="GO:0005759">
    <property type="term" value="C:mitochondrial matrix"/>
    <property type="evidence" value="ECO:0007669"/>
    <property type="project" value="TreeGrafter"/>
</dbReference>
<evidence type="ECO:0000256" key="1">
    <source>
        <dbReference type="ARBA" id="ARBA00022670"/>
    </source>
</evidence>
<dbReference type="InterPro" id="IPR027417">
    <property type="entry name" value="P-loop_NTPase"/>
</dbReference>
<dbReference type="PROSITE" id="PS01046">
    <property type="entry name" value="LON_SER"/>
    <property type="match status" value="1"/>
</dbReference>
<dbReference type="AlphaFoldDB" id="A0A0H5QNP1"/>
<proteinExistence type="inferred from homology"/>
<feature type="active site" evidence="6">
    <location>
        <position position="189"/>
    </location>
</feature>
<keyword evidence="3 6" id="KW-0378">Hydrolase</keyword>
<dbReference type="PRINTS" id="PR00830">
    <property type="entry name" value="ENDOLAPTASE"/>
</dbReference>
<evidence type="ECO:0000256" key="6">
    <source>
        <dbReference type="PROSITE-ProRule" id="PRU01122"/>
    </source>
</evidence>
<dbReference type="InterPro" id="IPR014721">
    <property type="entry name" value="Ribsml_uS5_D2-typ_fold_subgr"/>
</dbReference>
<sequence length="253" mass="27492">YCREAGVRNLQKHLEKIFRKVTLNVAATPGQSVVVTADNLNDYVGLPIYMSDRYHDRTPPGVVMALAWTSHGGQTMYIESISSKSSGSPSLRTTGHLGEVMTESSNIALSFAKSFLEKVSPDSDILDRCAIHMHVPGGGTPKDGPSAGCAMVTSLLSLALNRPVMNNLAMTGEITLTGKVLRIGGVREKVIAARRSGCTDVILPIENRADFEELPEYIRNGIVPHFCSNYSDIFEIALEHETPCSTVQERTTV</sequence>
<feature type="active site" evidence="6">
    <location>
        <position position="146"/>
    </location>
</feature>
<keyword evidence="5" id="KW-0067">ATP-binding</keyword>
<keyword evidence="2" id="KW-0547">Nucleotide-binding</keyword>
<accession>A0A0H5QNP1</accession>
<dbReference type="Gene3D" id="1.10.8.60">
    <property type="match status" value="1"/>
</dbReference>
<evidence type="ECO:0000256" key="3">
    <source>
        <dbReference type="ARBA" id="ARBA00022801"/>
    </source>
</evidence>
<dbReference type="PANTHER" id="PTHR43718:SF2">
    <property type="entry name" value="LON PROTEASE HOMOLOG, MITOCHONDRIAL"/>
    <property type="match status" value="1"/>
</dbReference>
<dbReference type="Gene3D" id="3.30.230.10">
    <property type="match status" value="1"/>
</dbReference>